<name>A0A1I3QLG3_9FLAO</name>
<keyword evidence="3" id="KW-1185">Reference proteome</keyword>
<feature type="chain" id="PRO_5011647284" evidence="1">
    <location>
        <begin position="19"/>
        <end position="822"/>
    </location>
</feature>
<organism evidence="2 3">
    <name type="scientific">Olleya namhaensis</name>
    <dbReference type="NCBI Taxonomy" id="1144750"/>
    <lineage>
        <taxon>Bacteria</taxon>
        <taxon>Pseudomonadati</taxon>
        <taxon>Bacteroidota</taxon>
        <taxon>Flavobacteriia</taxon>
        <taxon>Flavobacteriales</taxon>
        <taxon>Flavobacteriaceae</taxon>
    </lineage>
</organism>
<dbReference type="RefSeq" id="WP_090840487.1">
    <property type="nucleotide sequence ID" value="NZ_FORM01000006.1"/>
</dbReference>
<dbReference type="Gene3D" id="2.60.40.1120">
    <property type="entry name" value="Carboxypeptidase-like, regulatory domain"/>
    <property type="match status" value="1"/>
</dbReference>
<reference evidence="3" key="1">
    <citation type="submission" date="2016-10" db="EMBL/GenBank/DDBJ databases">
        <authorList>
            <person name="Varghese N."/>
            <person name="Submissions S."/>
        </authorList>
    </citation>
    <scope>NUCLEOTIDE SEQUENCE [LARGE SCALE GENOMIC DNA]</scope>
    <source>
        <strain evidence="3">DSM 28881</strain>
    </source>
</reference>
<evidence type="ECO:0000256" key="1">
    <source>
        <dbReference type="SAM" id="SignalP"/>
    </source>
</evidence>
<keyword evidence="1" id="KW-0732">Signal</keyword>
<dbReference type="STRING" id="1144750.SAMN05443431_106172"/>
<dbReference type="SUPFAM" id="SSF49464">
    <property type="entry name" value="Carboxypeptidase regulatory domain-like"/>
    <property type="match status" value="1"/>
</dbReference>
<dbReference type="InterPro" id="IPR043741">
    <property type="entry name" value="DUF5686"/>
</dbReference>
<sequence>MKYSLLTLFSLVSTFAFSQITGTVTSDNNTPLAVVNIFIEDTYTGTTTNNDGNYLLEVSKTGDYTVTFQYLGYKTLKKKVTIDKFPFVLDAVLSEEDINLDEVVINSEENPANVIMRQTIAKRKDNLNKLKAFRAEFYSRGLLKMVDVPEKVLGQDVGDFDGALDSTRTGIVYLSETISKLEYQAPKPIKETIIASKVSGDSNGFSFNNATDVEFNFYQNTFELGSEIVSPVSDFAFNYYKFKLVGTFYDDLGNLINKIELLPKRKNDKAFGGFIYIVEDQWSLFGTDVTLTGQQAQIPAVDLFTIKQTFTYYDTEKSWIKTTQLFDFKFGIFGFNGDGRFTAAYNNYEFNPNFKAKNFTREVLSFEDNANKKDSIYWDTKRPVPLTNLEANDYVRRDSIQLIRESKPYLDSVDTVNNKFKFGNILGGYSYNNSYKKTYFNISSPISKLAYNTVQGWNGTVSASYSKYFKDDSPEYLRLSSSINYGESDDRLRAIGNISYRFDKKNRARIALSGGSKVEQFNPNLSSLELLNTAYSLTAEKNYLKIYDRSFAQIDYSQELLNGLQLSTDLSYNDRKPLFNTTDQAWYPQDNRDYTSNNPLDPTANGVASFDAHNIMKLNVNTRINFGQNYMSYPFGKYNLPNSKIPTLYLGYEKGFGSSNSNYNFDQFKGMLYQRLNLGNKGDLTYLAKGGVFNNADNIAFVDYHHFNGNQTNVVLDGNYINAFKILPYYALSTNKAYAEIHAEHNFKGYILNKIPLLNKLNFNLVAGFNAAATNGNKPYTEYSLGLSNLGWGKMRFLRVDYVRAYQGSGLVNDTFMFGFSF</sequence>
<dbReference type="Pfam" id="PF13715">
    <property type="entry name" value="CarbopepD_reg_2"/>
    <property type="match status" value="1"/>
</dbReference>
<protein>
    <submittedName>
        <fullName evidence="2">CarboxypepD_reg-like domain-containing protein</fullName>
    </submittedName>
</protein>
<feature type="signal peptide" evidence="1">
    <location>
        <begin position="1"/>
        <end position="18"/>
    </location>
</feature>
<dbReference type="Proteomes" id="UP000199559">
    <property type="component" value="Unassembled WGS sequence"/>
</dbReference>
<proteinExistence type="predicted"/>
<gene>
    <name evidence="2" type="ORF">SAMN05443431_106172</name>
</gene>
<dbReference type="Pfam" id="PF18939">
    <property type="entry name" value="DUF5686"/>
    <property type="match status" value="1"/>
</dbReference>
<dbReference type="InterPro" id="IPR008969">
    <property type="entry name" value="CarboxyPept-like_regulatory"/>
</dbReference>
<accession>A0A1I3QLG3</accession>
<dbReference type="AlphaFoldDB" id="A0A1I3QLG3"/>
<dbReference type="EMBL" id="FORM01000006">
    <property type="protein sequence ID" value="SFJ33967.1"/>
    <property type="molecule type" value="Genomic_DNA"/>
</dbReference>
<evidence type="ECO:0000313" key="2">
    <source>
        <dbReference type="EMBL" id="SFJ33967.1"/>
    </source>
</evidence>
<evidence type="ECO:0000313" key="3">
    <source>
        <dbReference type="Proteomes" id="UP000199559"/>
    </source>
</evidence>